<protein>
    <submittedName>
        <fullName evidence="2">Uncharacterized protein</fullName>
    </submittedName>
</protein>
<keyword evidence="1" id="KW-0472">Membrane</keyword>
<dbReference type="InParanoid" id="A0A1Y1UIM8"/>
<dbReference type="RefSeq" id="XP_021871816.1">
    <property type="nucleotide sequence ID" value="XM_022015586.1"/>
</dbReference>
<dbReference type="GeneID" id="33557395"/>
<keyword evidence="3" id="KW-1185">Reference proteome</keyword>
<gene>
    <name evidence="2" type="ORF">BD324DRAFT_623475</name>
</gene>
<evidence type="ECO:0000313" key="2">
    <source>
        <dbReference type="EMBL" id="ORX37829.1"/>
    </source>
</evidence>
<dbReference type="EMBL" id="NBSH01000005">
    <property type="protein sequence ID" value="ORX37829.1"/>
    <property type="molecule type" value="Genomic_DNA"/>
</dbReference>
<keyword evidence="1" id="KW-1133">Transmembrane helix</keyword>
<proteinExistence type="predicted"/>
<keyword evidence="1" id="KW-0812">Transmembrane</keyword>
<dbReference type="Proteomes" id="UP000193218">
    <property type="component" value="Unassembled WGS sequence"/>
</dbReference>
<name>A0A1Y1UIM8_9TREE</name>
<comment type="caution">
    <text evidence="2">The sequence shown here is derived from an EMBL/GenBank/DDBJ whole genome shotgun (WGS) entry which is preliminary data.</text>
</comment>
<dbReference type="AlphaFoldDB" id="A0A1Y1UIM8"/>
<accession>A0A1Y1UIM8</accession>
<reference evidence="2 3" key="1">
    <citation type="submission" date="2017-03" db="EMBL/GenBank/DDBJ databases">
        <title>Widespread Adenine N6-methylation of Active Genes in Fungi.</title>
        <authorList>
            <consortium name="DOE Joint Genome Institute"/>
            <person name="Mondo S.J."/>
            <person name="Dannebaum R.O."/>
            <person name="Kuo R.C."/>
            <person name="Louie K.B."/>
            <person name="Bewick A.J."/>
            <person name="Labutti K."/>
            <person name="Haridas S."/>
            <person name="Kuo A."/>
            <person name="Salamov A."/>
            <person name="Ahrendt S.R."/>
            <person name="Lau R."/>
            <person name="Bowen B.P."/>
            <person name="Lipzen A."/>
            <person name="Sullivan W."/>
            <person name="Andreopoulos W.B."/>
            <person name="Clum A."/>
            <person name="Lindquist E."/>
            <person name="Daum C."/>
            <person name="Northen T.R."/>
            <person name="Ramamoorthy G."/>
            <person name="Schmitz R.J."/>
            <person name="Gryganskyi A."/>
            <person name="Culley D."/>
            <person name="Magnuson J."/>
            <person name="James T.Y."/>
            <person name="O'Malley M.A."/>
            <person name="Stajich J.E."/>
            <person name="Spatafora J.W."/>
            <person name="Visel A."/>
            <person name="Grigoriev I.V."/>
        </authorList>
    </citation>
    <scope>NUCLEOTIDE SEQUENCE [LARGE SCALE GENOMIC DNA]</scope>
    <source>
        <strain evidence="2 3">NRRL Y-17943</strain>
    </source>
</reference>
<evidence type="ECO:0000313" key="3">
    <source>
        <dbReference type="Proteomes" id="UP000193218"/>
    </source>
</evidence>
<evidence type="ECO:0000256" key="1">
    <source>
        <dbReference type="SAM" id="Phobius"/>
    </source>
</evidence>
<feature type="transmembrane region" description="Helical" evidence="1">
    <location>
        <begin position="116"/>
        <end position="139"/>
    </location>
</feature>
<sequence length="204" mass="21308">MHTQYDNGTLDSSFQALSYVDIKTVATGLISAFRAEAGLVGKPGIMGLAMASCWNGGQVDLDGLAGGISNALAAAATAGYEYELAQTQTKSAELPVGVNQNGLAVPGLGWKRSSRLWAYSVLEILGGLLWLAAGIYMIGGGTRYDPSDWFQTINTSAGSDLNQIQGTCTGADHVGFSQIKTTPLSAAEKYGCRANFVDESKGQV</sequence>
<organism evidence="2 3">
    <name type="scientific">Kockovaella imperatae</name>
    <dbReference type="NCBI Taxonomy" id="4999"/>
    <lineage>
        <taxon>Eukaryota</taxon>
        <taxon>Fungi</taxon>
        <taxon>Dikarya</taxon>
        <taxon>Basidiomycota</taxon>
        <taxon>Agaricomycotina</taxon>
        <taxon>Tremellomycetes</taxon>
        <taxon>Tremellales</taxon>
        <taxon>Cuniculitremaceae</taxon>
        <taxon>Kockovaella</taxon>
    </lineage>
</organism>